<dbReference type="EMBL" id="JXJN01022584">
    <property type="status" value="NOT_ANNOTATED_CDS"/>
    <property type="molecule type" value="Genomic_DNA"/>
</dbReference>
<dbReference type="AlphaFoldDB" id="A0A1B0BYD0"/>
<evidence type="ECO:0000313" key="2">
    <source>
        <dbReference type="Proteomes" id="UP000092460"/>
    </source>
</evidence>
<dbReference type="EnsemblMetazoa" id="GPPI044156-RA">
    <property type="protein sequence ID" value="GPPI044156-PA"/>
    <property type="gene ID" value="GPPI044156"/>
</dbReference>
<reference evidence="2" key="1">
    <citation type="submission" date="2015-01" db="EMBL/GenBank/DDBJ databases">
        <authorList>
            <person name="Aksoy S."/>
            <person name="Warren W."/>
            <person name="Wilson R.K."/>
        </authorList>
    </citation>
    <scope>NUCLEOTIDE SEQUENCE [LARGE SCALE GENOMIC DNA]</scope>
    <source>
        <strain evidence="2">IAEA</strain>
    </source>
</reference>
<sequence length="123" mass="13182">NYLQPVKDHCVCLVPLHQHFYPIFVGNAFALYENRLAYDSSSTRFRRLANGRAIIGTEPVKLIPANSVELVTTLPNVGPSAGTKLTTPSGTPASLIILNISQLDSIAVSAGFHKTALPIRAGV</sequence>
<evidence type="ECO:0000313" key="1">
    <source>
        <dbReference type="EnsemblMetazoa" id="GPPI044156-PA"/>
    </source>
</evidence>
<reference evidence="1" key="2">
    <citation type="submission" date="2020-05" db="UniProtKB">
        <authorList>
            <consortium name="EnsemblMetazoa"/>
        </authorList>
    </citation>
    <scope>IDENTIFICATION</scope>
    <source>
        <strain evidence="1">IAEA</strain>
    </source>
</reference>
<proteinExistence type="predicted"/>
<dbReference type="VEuPathDB" id="VectorBase:GPPI044156"/>
<name>A0A1B0BYD0_9MUSC</name>
<protein>
    <submittedName>
        <fullName evidence="1">Uncharacterized protein</fullName>
    </submittedName>
</protein>
<dbReference type="Proteomes" id="UP000092460">
    <property type="component" value="Unassembled WGS sequence"/>
</dbReference>
<keyword evidence="2" id="KW-1185">Reference proteome</keyword>
<accession>A0A1B0BYD0</accession>
<organism evidence="1 2">
    <name type="scientific">Glossina palpalis gambiensis</name>
    <dbReference type="NCBI Taxonomy" id="67801"/>
    <lineage>
        <taxon>Eukaryota</taxon>
        <taxon>Metazoa</taxon>
        <taxon>Ecdysozoa</taxon>
        <taxon>Arthropoda</taxon>
        <taxon>Hexapoda</taxon>
        <taxon>Insecta</taxon>
        <taxon>Pterygota</taxon>
        <taxon>Neoptera</taxon>
        <taxon>Endopterygota</taxon>
        <taxon>Diptera</taxon>
        <taxon>Brachycera</taxon>
        <taxon>Muscomorpha</taxon>
        <taxon>Hippoboscoidea</taxon>
        <taxon>Glossinidae</taxon>
        <taxon>Glossina</taxon>
    </lineage>
</organism>